<keyword evidence="3" id="KW-0489">Methyltransferase</keyword>
<dbReference type="Gene3D" id="3.40.50.150">
    <property type="entry name" value="Vaccinia Virus protein VP39"/>
    <property type="match status" value="1"/>
</dbReference>
<dbReference type="GO" id="GO:0032259">
    <property type="term" value="P:methylation"/>
    <property type="evidence" value="ECO:0007669"/>
    <property type="project" value="UniProtKB-KW"/>
</dbReference>
<dbReference type="Gene3D" id="6.20.50.110">
    <property type="entry name" value="Methyltransferase, zinc-binding domain"/>
    <property type="match status" value="1"/>
</dbReference>
<organism evidence="3 4">
    <name type="scientific">Paenibacillus dendritiformis C454</name>
    <dbReference type="NCBI Taxonomy" id="1131935"/>
    <lineage>
        <taxon>Bacteria</taxon>
        <taxon>Bacillati</taxon>
        <taxon>Bacillota</taxon>
        <taxon>Bacilli</taxon>
        <taxon>Bacillales</taxon>
        <taxon>Paenibacillaceae</taxon>
        <taxon>Paenibacillus</taxon>
    </lineage>
</organism>
<dbReference type="InterPro" id="IPR013630">
    <property type="entry name" value="Methyltransf_Zn-bd_dom_put"/>
</dbReference>
<dbReference type="InterPro" id="IPR013691">
    <property type="entry name" value="MeTrfase_14"/>
</dbReference>
<dbReference type="STRING" id="1131935.PDENDC454_09640"/>
<proteinExistence type="predicted"/>
<dbReference type="SUPFAM" id="SSF53335">
    <property type="entry name" value="S-adenosyl-L-methionine-dependent methyltransferases"/>
    <property type="match status" value="1"/>
</dbReference>
<dbReference type="Gene3D" id="3.40.50.720">
    <property type="entry name" value="NAD(P)-binding Rossmann-like Domain"/>
    <property type="match status" value="1"/>
</dbReference>
<comment type="caution">
    <text evidence="3">The sequence shown here is derived from an EMBL/GenBank/DDBJ whole genome shotgun (WGS) entry which is preliminary data.</text>
</comment>
<reference evidence="3 4" key="1">
    <citation type="journal article" date="2012" name="J. Bacteriol.">
        <title>Genome Sequence of the Pattern-Forming Social Bacterium Paenibacillus dendritiformis C454 Chiral Morphotype.</title>
        <authorList>
            <person name="Sirota-Madi A."/>
            <person name="Olender T."/>
            <person name="Helman Y."/>
            <person name="Brainis I."/>
            <person name="Finkelshtein A."/>
            <person name="Roth D."/>
            <person name="Hagai E."/>
            <person name="Leshkowitz D."/>
            <person name="Brodsky L."/>
            <person name="Galatenko V."/>
            <person name="Nikolaev V."/>
            <person name="Gutnick D.L."/>
            <person name="Lancet D."/>
            <person name="Ben-Jacob E."/>
        </authorList>
    </citation>
    <scope>NUCLEOTIDE SEQUENCE [LARGE SCALE GENOMIC DNA]</scope>
    <source>
        <strain evidence="3 4">C454</strain>
    </source>
</reference>
<dbReference type="GO" id="GO:0008168">
    <property type="term" value="F:methyltransferase activity"/>
    <property type="evidence" value="ECO:0007669"/>
    <property type="project" value="UniProtKB-KW"/>
</dbReference>
<dbReference type="Pfam" id="PF13489">
    <property type="entry name" value="Methyltransf_23"/>
    <property type="match status" value="1"/>
</dbReference>
<dbReference type="Pfam" id="PF08484">
    <property type="entry name" value="Methyltransf_14"/>
    <property type="match status" value="1"/>
</dbReference>
<evidence type="ECO:0000313" key="4">
    <source>
        <dbReference type="Proteomes" id="UP000003900"/>
    </source>
</evidence>
<dbReference type="PATRIC" id="fig|1131935.3.peg.1983"/>
<feature type="domain" description="C-methyltransferase" evidence="2">
    <location>
        <begin position="246"/>
        <end position="403"/>
    </location>
</feature>
<dbReference type="EMBL" id="AHKH01000019">
    <property type="protein sequence ID" value="EHQ62558.1"/>
    <property type="molecule type" value="Genomic_DNA"/>
</dbReference>
<dbReference type="Gene3D" id="6.10.250.3100">
    <property type="match status" value="1"/>
</dbReference>
<evidence type="ECO:0000259" key="2">
    <source>
        <dbReference type="Pfam" id="PF08484"/>
    </source>
</evidence>
<dbReference type="OrthoDB" id="9815644at2"/>
<protein>
    <submittedName>
        <fullName evidence="3">Methyltransferase</fullName>
    </submittedName>
</protein>
<dbReference type="Proteomes" id="UP000003900">
    <property type="component" value="Unassembled WGS sequence"/>
</dbReference>
<dbReference type="InterPro" id="IPR038576">
    <property type="entry name" value="Methyltransf_Zn-bd_dom_put_sf"/>
</dbReference>
<evidence type="ECO:0000313" key="3">
    <source>
        <dbReference type="EMBL" id="EHQ62558.1"/>
    </source>
</evidence>
<dbReference type="Pfam" id="PF08421">
    <property type="entry name" value="Methyltransf_13"/>
    <property type="match status" value="1"/>
</dbReference>
<accession>H3SEH7</accession>
<feature type="domain" description="Methyltransferase putative zinc binding" evidence="1">
    <location>
        <begin position="5"/>
        <end position="66"/>
    </location>
</feature>
<keyword evidence="3" id="KW-0808">Transferase</keyword>
<keyword evidence="4" id="KW-1185">Reference proteome</keyword>
<evidence type="ECO:0000259" key="1">
    <source>
        <dbReference type="Pfam" id="PF08421"/>
    </source>
</evidence>
<dbReference type="AlphaFoldDB" id="H3SEH7"/>
<name>H3SEH7_9BACL</name>
<sequence>MNSQCRICDSGLTRTFVDLGASPLANSFIDPQELKRMEPYYPLHAYVCESCYLVQLGQIASPKHIFEHYLYFSSYSSSWLRHAEEYVDMALRRFSLHSDSQVIEIASNDGYLLQYFHQRGIRTLGIEPARNVAEISRGKGIPTRTEFFGEWLAAQLVQDGIRGDLIIANNVLAHVPDLHDFLAGLRRMLHPEGMITIEFPHLLNLIRYNQFDTIYHEHFSYFSLIALQQAFSRHRLKVVEAEEIATHGGSLRLFVTHESSSHPVSASVDKVIELERQYGLDEVSVYTQFAWKVERMRIDIIRFFLDVLDKGKTIAGYGAPAKGNTLLNYCRINRLWLPYTVDRNSHKQGLYLPGSRIPIKDPAELRRTKPDFVLILPWNLRDEIMEQCAFIREWGGKFVVLVPEVEVM</sequence>
<dbReference type="PANTHER" id="PTHR43861">
    <property type="entry name" value="TRANS-ACONITATE 2-METHYLTRANSFERASE-RELATED"/>
    <property type="match status" value="1"/>
</dbReference>
<dbReference type="CDD" id="cd02440">
    <property type="entry name" value="AdoMet_MTases"/>
    <property type="match status" value="1"/>
</dbReference>
<gene>
    <name evidence="3" type="ORF">PDENDC454_09640</name>
</gene>
<dbReference type="InterPro" id="IPR029063">
    <property type="entry name" value="SAM-dependent_MTases_sf"/>
</dbReference>
<dbReference type="PANTHER" id="PTHR43861:SF5">
    <property type="entry name" value="BLL5978 PROTEIN"/>
    <property type="match status" value="1"/>
</dbReference>
<dbReference type="RefSeq" id="WP_006676439.1">
    <property type="nucleotide sequence ID" value="NZ_AHKH01000019.1"/>
</dbReference>